<dbReference type="STRING" id="4795.A0A225V664"/>
<keyword evidence="4" id="KW-0732">Signal</keyword>
<dbReference type="Proteomes" id="UP000198211">
    <property type="component" value="Unassembled WGS sequence"/>
</dbReference>
<dbReference type="GO" id="GO:0005576">
    <property type="term" value="C:extracellular region"/>
    <property type="evidence" value="ECO:0007669"/>
    <property type="project" value="UniProtKB-SubCell"/>
</dbReference>
<keyword evidence="7" id="KW-0325">Glycoprotein</keyword>
<dbReference type="PROSITE" id="PS50240">
    <property type="entry name" value="TRYPSIN_DOM"/>
    <property type="match status" value="1"/>
</dbReference>
<keyword evidence="3" id="KW-0964">Secreted</keyword>
<evidence type="ECO:0000313" key="9">
    <source>
        <dbReference type="EMBL" id="OWZ00792.1"/>
    </source>
</evidence>
<dbReference type="InterPro" id="IPR050430">
    <property type="entry name" value="Peptidase_S1"/>
</dbReference>
<sequence>SADHVSRSLVLGGEVVPSGTMTYMTGIRTTVDGKSFCGGSLISPTHVLTTTICIGPKEPNWVSIGTHYLNGTQDGEQIKVVKAQNHTSFNSSTGSYDFALLTLERASKFKPVKLPAADDSDIIPGMWSKFVGWGYTSYPNGSQAYELQGVGLQVWGNEDCGQVYSVDNTMVCAGGVIGKDACDGDAGAPLIKERGPRDEGDIVIGLGSWGTACGVGYPTVFSRASSALEWINSVMQA</sequence>
<gene>
    <name evidence="9" type="ORF">PHMEG_00027941</name>
</gene>
<dbReference type="GO" id="GO:0006508">
    <property type="term" value="P:proteolysis"/>
    <property type="evidence" value="ECO:0007669"/>
    <property type="project" value="InterPro"/>
</dbReference>
<dbReference type="EMBL" id="NBNE01007323">
    <property type="protein sequence ID" value="OWZ00792.1"/>
    <property type="molecule type" value="Genomic_DNA"/>
</dbReference>
<dbReference type="PANTHER" id="PTHR24276">
    <property type="entry name" value="POLYSERASE-RELATED"/>
    <property type="match status" value="1"/>
</dbReference>
<evidence type="ECO:0000256" key="6">
    <source>
        <dbReference type="ARBA" id="ARBA00023157"/>
    </source>
</evidence>
<keyword evidence="6" id="KW-1015">Disulfide bond</keyword>
<feature type="domain" description="Peptidase S1" evidence="8">
    <location>
        <begin position="10"/>
        <end position="236"/>
    </location>
</feature>
<proteinExistence type="inferred from homology"/>
<dbReference type="FunFam" id="2.40.10.10:FF:000156">
    <property type="entry name" value="MIP06385p"/>
    <property type="match status" value="1"/>
</dbReference>
<dbReference type="Pfam" id="PF00089">
    <property type="entry name" value="Trypsin"/>
    <property type="match status" value="1"/>
</dbReference>
<evidence type="ECO:0000259" key="8">
    <source>
        <dbReference type="PROSITE" id="PS50240"/>
    </source>
</evidence>
<dbReference type="InterPro" id="IPR043504">
    <property type="entry name" value="Peptidase_S1_PA_chymotrypsin"/>
</dbReference>
<dbReference type="GO" id="GO:0004252">
    <property type="term" value="F:serine-type endopeptidase activity"/>
    <property type="evidence" value="ECO:0007669"/>
    <property type="project" value="InterPro"/>
</dbReference>
<dbReference type="AlphaFoldDB" id="A0A225V664"/>
<evidence type="ECO:0000256" key="1">
    <source>
        <dbReference type="ARBA" id="ARBA00004613"/>
    </source>
</evidence>
<comment type="similarity">
    <text evidence="2">Belongs to the peptidase S1 family.</text>
</comment>
<dbReference type="InterPro" id="IPR001314">
    <property type="entry name" value="Peptidase_S1A"/>
</dbReference>
<name>A0A225V664_9STRA</name>
<comment type="caution">
    <text evidence="9">The sequence shown here is derived from an EMBL/GenBank/DDBJ whole genome shotgun (WGS) entry which is preliminary data.</text>
</comment>
<dbReference type="InterPro" id="IPR001254">
    <property type="entry name" value="Trypsin_dom"/>
</dbReference>
<evidence type="ECO:0000256" key="4">
    <source>
        <dbReference type="ARBA" id="ARBA00022729"/>
    </source>
</evidence>
<dbReference type="PRINTS" id="PR00722">
    <property type="entry name" value="CHYMOTRYPSIN"/>
</dbReference>
<feature type="non-terminal residue" evidence="9">
    <location>
        <position position="1"/>
    </location>
</feature>
<keyword evidence="5" id="KW-0843">Virulence</keyword>
<evidence type="ECO:0000256" key="7">
    <source>
        <dbReference type="ARBA" id="ARBA00023180"/>
    </source>
</evidence>
<evidence type="ECO:0000256" key="5">
    <source>
        <dbReference type="ARBA" id="ARBA00023026"/>
    </source>
</evidence>
<dbReference type="OrthoDB" id="10066789at2759"/>
<dbReference type="PANTHER" id="PTHR24276:SF98">
    <property type="entry name" value="FI18310P1-RELATED"/>
    <property type="match status" value="1"/>
</dbReference>
<protein>
    <submittedName>
        <fullName evidence="9">Glucanase inhibitor protein</fullName>
    </submittedName>
</protein>
<comment type="subcellular location">
    <subcellularLocation>
        <location evidence="1">Secreted</location>
    </subcellularLocation>
</comment>
<evidence type="ECO:0000256" key="2">
    <source>
        <dbReference type="ARBA" id="ARBA00007664"/>
    </source>
</evidence>
<evidence type="ECO:0000313" key="10">
    <source>
        <dbReference type="Proteomes" id="UP000198211"/>
    </source>
</evidence>
<dbReference type="Gene3D" id="2.40.10.10">
    <property type="entry name" value="Trypsin-like serine proteases"/>
    <property type="match status" value="1"/>
</dbReference>
<accession>A0A225V664</accession>
<dbReference type="SUPFAM" id="SSF50494">
    <property type="entry name" value="Trypsin-like serine proteases"/>
    <property type="match status" value="1"/>
</dbReference>
<dbReference type="InterPro" id="IPR009003">
    <property type="entry name" value="Peptidase_S1_PA"/>
</dbReference>
<dbReference type="CDD" id="cd00190">
    <property type="entry name" value="Tryp_SPc"/>
    <property type="match status" value="1"/>
</dbReference>
<evidence type="ECO:0000256" key="3">
    <source>
        <dbReference type="ARBA" id="ARBA00022525"/>
    </source>
</evidence>
<keyword evidence="10" id="KW-1185">Reference proteome</keyword>
<reference evidence="10" key="1">
    <citation type="submission" date="2017-03" db="EMBL/GenBank/DDBJ databases">
        <title>Phytopthora megakarya and P. palmivora, two closely related causual agents of cacao black pod achieved similar genome size and gene model numbers by different mechanisms.</title>
        <authorList>
            <person name="Ali S."/>
            <person name="Shao J."/>
            <person name="Larry D.J."/>
            <person name="Kronmiller B."/>
            <person name="Shen D."/>
            <person name="Strem M.D."/>
            <person name="Melnick R.L."/>
            <person name="Guiltinan M.J."/>
            <person name="Tyler B.M."/>
            <person name="Meinhardt L.W."/>
            <person name="Bailey B.A."/>
        </authorList>
    </citation>
    <scope>NUCLEOTIDE SEQUENCE [LARGE SCALE GENOMIC DNA]</scope>
    <source>
        <strain evidence="10">zdho120</strain>
    </source>
</reference>
<dbReference type="SMART" id="SM00020">
    <property type="entry name" value="Tryp_SPc"/>
    <property type="match status" value="1"/>
</dbReference>
<organism evidence="9 10">
    <name type="scientific">Phytophthora megakarya</name>
    <dbReference type="NCBI Taxonomy" id="4795"/>
    <lineage>
        <taxon>Eukaryota</taxon>
        <taxon>Sar</taxon>
        <taxon>Stramenopiles</taxon>
        <taxon>Oomycota</taxon>
        <taxon>Peronosporomycetes</taxon>
        <taxon>Peronosporales</taxon>
        <taxon>Peronosporaceae</taxon>
        <taxon>Phytophthora</taxon>
    </lineage>
</organism>